<keyword evidence="1" id="KW-0175">Coiled coil</keyword>
<dbReference type="OrthoDB" id="2967938at2"/>
<dbReference type="Proteomes" id="UP000199545">
    <property type="component" value="Unassembled WGS sequence"/>
</dbReference>
<reference evidence="3 4" key="1">
    <citation type="submission" date="2016-10" db="EMBL/GenBank/DDBJ databases">
        <authorList>
            <person name="de Groot N.N."/>
        </authorList>
    </citation>
    <scope>NUCLEOTIDE SEQUENCE [LARGE SCALE GENOMIC DNA]</scope>
    <source>
        <strain evidence="3 4">DSM 44778</strain>
    </source>
</reference>
<feature type="coiled-coil region" evidence="1">
    <location>
        <begin position="68"/>
        <end position="130"/>
    </location>
</feature>
<feature type="region of interest" description="Disordered" evidence="2">
    <location>
        <begin position="169"/>
        <end position="188"/>
    </location>
</feature>
<organism evidence="3 4">
    <name type="scientific">Thermoflavimicrobium dichotomicum</name>
    <dbReference type="NCBI Taxonomy" id="46223"/>
    <lineage>
        <taxon>Bacteria</taxon>
        <taxon>Bacillati</taxon>
        <taxon>Bacillota</taxon>
        <taxon>Bacilli</taxon>
        <taxon>Bacillales</taxon>
        <taxon>Thermoactinomycetaceae</taxon>
        <taxon>Thermoflavimicrobium</taxon>
    </lineage>
</organism>
<evidence type="ECO:0000313" key="4">
    <source>
        <dbReference type="Proteomes" id="UP000199545"/>
    </source>
</evidence>
<gene>
    <name evidence="3" type="ORF">SAMN05421852_105124</name>
</gene>
<dbReference type="AlphaFoldDB" id="A0A1I3P7L4"/>
<keyword evidence="4" id="KW-1185">Reference proteome</keyword>
<evidence type="ECO:0000313" key="3">
    <source>
        <dbReference type="EMBL" id="SFJ17503.1"/>
    </source>
</evidence>
<protein>
    <submittedName>
        <fullName evidence="3">Uncharacterized protein</fullName>
    </submittedName>
</protein>
<name>A0A1I3P7L4_9BACL</name>
<evidence type="ECO:0000256" key="1">
    <source>
        <dbReference type="SAM" id="Coils"/>
    </source>
</evidence>
<proteinExistence type="predicted"/>
<dbReference type="RefSeq" id="WP_093229190.1">
    <property type="nucleotide sequence ID" value="NZ_FORR01000005.1"/>
</dbReference>
<evidence type="ECO:0000256" key="2">
    <source>
        <dbReference type="SAM" id="MobiDB-lite"/>
    </source>
</evidence>
<accession>A0A1I3P7L4</accession>
<sequence>MAWLTVWEAFERMKREGISKSIHTIIQWIKEGKLKAEKSSHKQDEWRIDSNHLEQWIQEHKPSDMDIVTELTKAIKTIREAYEEVKKERDRLQTENELLQETNKQLRADNEQLKEKLERLTIELNQRAQEPKHEPPTDPNQKLDHKSISLPAIVESAEGLPVEILQETEPEEKMESVQEESASEGLTKEQVEEIWRRVTKDTMEDEDVVTNSKNLLFSTLFKNDHPRTVIERTEEGYYICPFRSGHGKYFDRVDRLIETAIPYLIRHAKIQKIRDAERKKYGY</sequence>
<dbReference type="EMBL" id="FORR01000005">
    <property type="protein sequence ID" value="SFJ17503.1"/>
    <property type="molecule type" value="Genomic_DNA"/>
</dbReference>